<dbReference type="RefSeq" id="WP_209592742.1">
    <property type="nucleotide sequence ID" value="NZ_JAGJCF010000001.1"/>
</dbReference>
<evidence type="ECO:0000313" key="3">
    <source>
        <dbReference type="Proteomes" id="UP000678276"/>
    </source>
</evidence>
<protein>
    <submittedName>
        <fullName evidence="2">Type II toxin-antitoxin system VapC family toxin</fullName>
    </submittedName>
</protein>
<dbReference type="Pfam" id="PF13470">
    <property type="entry name" value="PIN_3"/>
    <property type="match status" value="1"/>
</dbReference>
<dbReference type="PANTHER" id="PTHR39664">
    <property type="match status" value="1"/>
</dbReference>
<dbReference type="CDD" id="cd18683">
    <property type="entry name" value="PIN_VapC-like"/>
    <property type="match status" value="1"/>
</dbReference>
<dbReference type="InterPro" id="IPR002716">
    <property type="entry name" value="PIN_dom"/>
</dbReference>
<feature type="domain" description="PIN" evidence="1">
    <location>
        <begin position="5"/>
        <end position="121"/>
    </location>
</feature>
<proteinExistence type="predicted"/>
<dbReference type="InterPro" id="IPR029060">
    <property type="entry name" value="PIN-like_dom_sf"/>
</dbReference>
<comment type="caution">
    <text evidence="2">The sequence shown here is derived from an EMBL/GenBank/DDBJ whole genome shotgun (WGS) entry which is preliminary data.</text>
</comment>
<dbReference type="PANTHER" id="PTHR39664:SF2">
    <property type="entry name" value="NUCLEIC ACID-BINDING PROTEIN, CONTAINING PIN DOMAIN-RELATED"/>
    <property type="match status" value="1"/>
</dbReference>
<dbReference type="Gene3D" id="3.40.50.1010">
    <property type="entry name" value="5'-nuclease"/>
    <property type="match status" value="1"/>
</dbReference>
<keyword evidence="3" id="KW-1185">Reference proteome</keyword>
<accession>A0ABS4BDS8</accession>
<dbReference type="SUPFAM" id="SSF88723">
    <property type="entry name" value="PIN domain-like"/>
    <property type="match status" value="1"/>
</dbReference>
<organism evidence="2 3">
    <name type="scientific">Jiella mangrovi</name>
    <dbReference type="NCBI Taxonomy" id="2821407"/>
    <lineage>
        <taxon>Bacteria</taxon>
        <taxon>Pseudomonadati</taxon>
        <taxon>Pseudomonadota</taxon>
        <taxon>Alphaproteobacteria</taxon>
        <taxon>Hyphomicrobiales</taxon>
        <taxon>Aurantimonadaceae</taxon>
        <taxon>Jiella</taxon>
    </lineage>
</organism>
<sequence>MKRGIDTNVLLRSILQDDPVQSRQARAFVLSLSHADPGYVSVAVMLELHWVLATRYRIPRKVIGSIFTRLFSASTMEFGELDVLVEALHRSIASNADFADAVIAGLARRAGCDVTVTFDRKSASRLPEMELLA</sequence>
<name>A0ABS4BDS8_9HYPH</name>
<evidence type="ECO:0000259" key="1">
    <source>
        <dbReference type="Pfam" id="PF13470"/>
    </source>
</evidence>
<evidence type="ECO:0000313" key="2">
    <source>
        <dbReference type="EMBL" id="MBP0614331.1"/>
    </source>
</evidence>
<dbReference type="Proteomes" id="UP000678276">
    <property type="component" value="Unassembled WGS sequence"/>
</dbReference>
<reference evidence="2 3" key="1">
    <citation type="submission" date="2021-04" db="EMBL/GenBank/DDBJ databases">
        <title>Whole genome sequence of Jiella sp. KSK16Y-1.</title>
        <authorList>
            <person name="Tuo L."/>
        </authorList>
    </citation>
    <scope>NUCLEOTIDE SEQUENCE [LARGE SCALE GENOMIC DNA]</scope>
    <source>
        <strain evidence="2 3">KSK16Y-1</strain>
    </source>
</reference>
<gene>
    <name evidence="2" type="ORF">J6595_01850</name>
</gene>
<dbReference type="EMBL" id="JAGJCF010000001">
    <property type="protein sequence ID" value="MBP0614331.1"/>
    <property type="molecule type" value="Genomic_DNA"/>
</dbReference>